<feature type="region of interest" description="Disordered" evidence="1">
    <location>
        <begin position="1"/>
        <end position="95"/>
    </location>
</feature>
<name>A0A9P5SF54_9FUNG</name>
<proteinExistence type="predicted"/>
<protein>
    <submittedName>
        <fullName evidence="2">Uncharacterized protein</fullName>
    </submittedName>
</protein>
<feature type="compositionally biased region" description="Polar residues" evidence="1">
    <location>
        <begin position="29"/>
        <end position="41"/>
    </location>
</feature>
<feature type="compositionally biased region" description="Low complexity" evidence="1">
    <location>
        <begin position="47"/>
        <end position="75"/>
    </location>
</feature>
<evidence type="ECO:0000256" key="1">
    <source>
        <dbReference type="SAM" id="MobiDB-lite"/>
    </source>
</evidence>
<comment type="caution">
    <text evidence="2">The sequence shown here is derived from an EMBL/GenBank/DDBJ whole genome shotgun (WGS) entry which is preliminary data.</text>
</comment>
<evidence type="ECO:0000313" key="2">
    <source>
        <dbReference type="EMBL" id="KAF9327750.1"/>
    </source>
</evidence>
<gene>
    <name evidence="2" type="ORF">BG006_008989</name>
</gene>
<dbReference type="EMBL" id="JAAAUY010000632">
    <property type="protein sequence ID" value="KAF9327750.1"/>
    <property type="molecule type" value="Genomic_DNA"/>
</dbReference>
<feature type="non-terminal residue" evidence="2">
    <location>
        <position position="153"/>
    </location>
</feature>
<keyword evidence="3" id="KW-1185">Reference proteome</keyword>
<organism evidence="2 3">
    <name type="scientific">Podila minutissima</name>
    <dbReference type="NCBI Taxonomy" id="64525"/>
    <lineage>
        <taxon>Eukaryota</taxon>
        <taxon>Fungi</taxon>
        <taxon>Fungi incertae sedis</taxon>
        <taxon>Mucoromycota</taxon>
        <taxon>Mortierellomycotina</taxon>
        <taxon>Mortierellomycetes</taxon>
        <taxon>Mortierellales</taxon>
        <taxon>Mortierellaceae</taxon>
        <taxon>Podila</taxon>
    </lineage>
</organism>
<dbReference type="Proteomes" id="UP000696485">
    <property type="component" value="Unassembled WGS sequence"/>
</dbReference>
<reference evidence="2" key="1">
    <citation type="journal article" date="2020" name="Fungal Divers.">
        <title>Resolving the Mortierellaceae phylogeny through synthesis of multi-gene phylogenetics and phylogenomics.</title>
        <authorList>
            <person name="Vandepol N."/>
            <person name="Liber J."/>
            <person name="Desiro A."/>
            <person name="Na H."/>
            <person name="Kennedy M."/>
            <person name="Barry K."/>
            <person name="Grigoriev I.V."/>
            <person name="Miller A.N."/>
            <person name="O'Donnell K."/>
            <person name="Stajich J.E."/>
            <person name="Bonito G."/>
        </authorList>
    </citation>
    <scope>NUCLEOTIDE SEQUENCE</scope>
    <source>
        <strain evidence="2">NVP1</strain>
    </source>
</reference>
<accession>A0A9P5SF54</accession>
<sequence length="153" mass="16271">MTPTSASSSTSGSGQEFMSEYMSDLGHSQDLNAFLQQNQPTYDPKSHSTPSPSVPVSDTPSSSSTSPSGSSSDAKSTSHKKPFDTASAGSHPLPSAHAVFQKQAIQTASLDNCADLNMELTDCLLGKAGTWWDRASMCMKAKEKFGKCCRLNR</sequence>
<dbReference type="AlphaFoldDB" id="A0A9P5SF54"/>
<evidence type="ECO:0000313" key="3">
    <source>
        <dbReference type="Proteomes" id="UP000696485"/>
    </source>
</evidence>
<feature type="compositionally biased region" description="Low complexity" evidence="1">
    <location>
        <begin position="1"/>
        <end position="14"/>
    </location>
</feature>